<evidence type="ECO:0000313" key="1">
    <source>
        <dbReference type="EMBL" id="GAA3353916.1"/>
    </source>
</evidence>
<accession>A0ABP6RLR9</accession>
<gene>
    <name evidence="1" type="ORF">GCM10020366_08900</name>
</gene>
<dbReference type="RefSeq" id="WP_344924433.1">
    <property type="nucleotide sequence ID" value="NZ_BAAAYK010000025.1"/>
</dbReference>
<protein>
    <submittedName>
        <fullName evidence="1">Uncharacterized protein</fullName>
    </submittedName>
</protein>
<reference evidence="2" key="1">
    <citation type="journal article" date="2019" name="Int. J. Syst. Evol. Microbiol.">
        <title>The Global Catalogue of Microorganisms (GCM) 10K type strain sequencing project: providing services to taxonomists for standard genome sequencing and annotation.</title>
        <authorList>
            <consortium name="The Broad Institute Genomics Platform"/>
            <consortium name="The Broad Institute Genome Sequencing Center for Infectious Disease"/>
            <person name="Wu L."/>
            <person name="Ma J."/>
        </authorList>
    </citation>
    <scope>NUCLEOTIDE SEQUENCE [LARGE SCALE GENOMIC DNA]</scope>
    <source>
        <strain evidence="2">JCM 9687</strain>
    </source>
</reference>
<evidence type="ECO:0000313" key="2">
    <source>
        <dbReference type="Proteomes" id="UP001500483"/>
    </source>
</evidence>
<keyword evidence="2" id="KW-1185">Reference proteome</keyword>
<sequence>MYPDRFFGAPERSRRIGRVLRLAARVDELDEELVDRIGRRMFTRDEPGARLVRAMGREVPAEQRVTMAQFARALDDGVPPDAPAALREFFAEVERTRTGWTPSWWSAGRAPSAGWGATWTTCCCSCR</sequence>
<name>A0ABP6RLR9_9PSEU</name>
<proteinExistence type="predicted"/>
<dbReference type="EMBL" id="BAAAYK010000025">
    <property type="protein sequence ID" value="GAA3353916.1"/>
    <property type="molecule type" value="Genomic_DNA"/>
</dbReference>
<comment type="caution">
    <text evidence="1">The sequence shown here is derived from an EMBL/GenBank/DDBJ whole genome shotgun (WGS) entry which is preliminary data.</text>
</comment>
<organism evidence="1 2">
    <name type="scientific">Saccharopolyspora gregorii</name>
    <dbReference type="NCBI Taxonomy" id="33914"/>
    <lineage>
        <taxon>Bacteria</taxon>
        <taxon>Bacillati</taxon>
        <taxon>Actinomycetota</taxon>
        <taxon>Actinomycetes</taxon>
        <taxon>Pseudonocardiales</taxon>
        <taxon>Pseudonocardiaceae</taxon>
        <taxon>Saccharopolyspora</taxon>
    </lineage>
</organism>
<dbReference type="Proteomes" id="UP001500483">
    <property type="component" value="Unassembled WGS sequence"/>
</dbReference>